<sequence>MPTARFLSCCCIAVLAFAATVATKARGSTFEDTLESEGLGTFLAALQASGIAVKAKHAWTILAPTDAAFAARLNASLGMSSADLLKPENKDTLKQVLSYHIIPSGSFQISELENCQQLPTRLKDAPPLTARVSVTKAKVFAASGGSQQRKALRLLFQGAANSARVLKPDIEAGNSVVHIVDDVLLLRGVGRGALLQYYPSFESVLTGAKLNTMMAAFQASGITLSPEQRYTILAPTDAAFAARLRKSMGMQPGDLLAPANADRLHKILSYHILPRGNLLSSNLKDGQKVRTNLQGAAPLTVQRSCNSITFQGAAGKAHVTAADVRAGRDIVVHVVDDVLLPAT</sequence>
<reference evidence="3 4" key="1">
    <citation type="submission" date="2016-10" db="EMBL/GenBank/DDBJ databases">
        <authorList>
            <person name="Cai Z."/>
        </authorList>
    </citation>
    <scope>NUCLEOTIDE SEQUENCE [LARGE SCALE GENOMIC DNA]</scope>
</reference>
<gene>
    <name evidence="3" type="ORF">BQ4739_LOCUS6245</name>
</gene>
<dbReference type="PROSITE" id="PS50213">
    <property type="entry name" value="FAS1"/>
    <property type="match status" value="2"/>
</dbReference>
<dbReference type="PANTHER" id="PTHR10900">
    <property type="entry name" value="PERIOSTIN-RELATED"/>
    <property type="match status" value="1"/>
</dbReference>
<evidence type="ECO:0000256" key="1">
    <source>
        <dbReference type="SAM" id="SignalP"/>
    </source>
</evidence>
<keyword evidence="1" id="KW-0732">Signal</keyword>
<evidence type="ECO:0000313" key="4">
    <source>
        <dbReference type="Proteomes" id="UP000256970"/>
    </source>
</evidence>
<dbReference type="InterPro" id="IPR000782">
    <property type="entry name" value="FAS1_domain"/>
</dbReference>
<name>A0A383VLS7_TETOB</name>
<accession>A0A383VLS7</accession>
<dbReference type="AlphaFoldDB" id="A0A383VLS7"/>
<dbReference type="STRING" id="3088.A0A383VLS7"/>
<feature type="chain" id="PRO_5017029264" description="FAS1 domain-containing protein" evidence="1">
    <location>
        <begin position="19"/>
        <end position="343"/>
    </location>
</feature>
<keyword evidence="4" id="KW-1185">Reference proteome</keyword>
<feature type="signal peptide" evidence="1">
    <location>
        <begin position="1"/>
        <end position="18"/>
    </location>
</feature>
<dbReference type="SMART" id="SM00554">
    <property type="entry name" value="FAS1"/>
    <property type="match status" value="2"/>
</dbReference>
<dbReference type="PANTHER" id="PTHR10900:SF77">
    <property type="entry name" value="FI19380P1"/>
    <property type="match status" value="1"/>
</dbReference>
<dbReference type="Gene3D" id="2.30.180.10">
    <property type="entry name" value="FAS1 domain"/>
    <property type="match status" value="2"/>
</dbReference>
<dbReference type="EMBL" id="FNXT01000662">
    <property type="protein sequence ID" value="SZX65779.1"/>
    <property type="molecule type" value="Genomic_DNA"/>
</dbReference>
<proteinExistence type="predicted"/>
<dbReference type="GO" id="GO:0005615">
    <property type="term" value="C:extracellular space"/>
    <property type="evidence" value="ECO:0007669"/>
    <property type="project" value="TreeGrafter"/>
</dbReference>
<feature type="domain" description="FAS1" evidence="2">
    <location>
        <begin position="197"/>
        <end position="339"/>
    </location>
</feature>
<dbReference type="SUPFAM" id="SSF82153">
    <property type="entry name" value="FAS1 domain"/>
    <property type="match status" value="2"/>
</dbReference>
<organism evidence="3 4">
    <name type="scientific">Tetradesmus obliquus</name>
    <name type="common">Green alga</name>
    <name type="synonym">Acutodesmus obliquus</name>
    <dbReference type="NCBI Taxonomy" id="3088"/>
    <lineage>
        <taxon>Eukaryota</taxon>
        <taxon>Viridiplantae</taxon>
        <taxon>Chlorophyta</taxon>
        <taxon>core chlorophytes</taxon>
        <taxon>Chlorophyceae</taxon>
        <taxon>CS clade</taxon>
        <taxon>Sphaeropleales</taxon>
        <taxon>Scenedesmaceae</taxon>
        <taxon>Tetradesmus</taxon>
    </lineage>
</organism>
<dbReference type="Pfam" id="PF02469">
    <property type="entry name" value="Fasciclin"/>
    <property type="match status" value="2"/>
</dbReference>
<dbReference type="InterPro" id="IPR036378">
    <property type="entry name" value="FAS1_dom_sf"/>
</dbReference>
<evidence type="ECO:0000259" key="2">
    <source>
        <dbReference type="PROSITE" id="PS50213"/>
    </source>
</evidence>
<evidence type="ECO:0000313" key="3">
    <source>
        <dbReference type="EMBL" id="SZX65779.1"/>
    </source>
</evidence>
<feature type="domain" description="FAS1" evidence="2">
    <location>
        <begin position="26"/>
        <end position="184"/>
    </location>
</feature>
<dbReference type="Proteomes" id="UP000256970">
    <property type="component" value="Unassembled WGS sequence"/>
</dbReference>
<dbReference type="InterPro" id="IPR050904">
    <property type="entry name" value="Adhesion/Biosynth-related"/>
</dbReference>
<protein>
    <recommendedName>
        <fullName evidence="2">FAS1 domain-containing protein</fullName>
    </recommendedName>
</protein>